<dbReference type="Pfam" id="PF00503">
    <property type="entry name" value="G-alpha"/>
    <property type="match status" value="1"/>
</dbReference>
<organism evidence="7 8">
    <name type="scientific">Tulasnella calospora MUT 4182</name>
    <dbReference type="NCBI Taxonomy" id="1051891"/>
    <lineage>
        <taxon>Eukaryota</taxon>
        <taxon>Fungi</taxon>
        <taxon>Dikarya</taxon>
        <taxon>Basidiomycota</taxon>
        <taxon>Agaricomycotina</taxon>
        <taxon>Agaricomycetes</taxon>
        <taxon>Cantharellales</taxon>
        <taxon>Tulasnellaceae</taxon>
        <taxon>Tulasnella</taxon>
    </lineage>
</organism>
<dbReference type="GO" id="GO:0031683">
    <property type="term" value="F:G-protein beta/gamma-subunit complex binding"/>
    <property type="evidence" value="ECO:0007669"/>
    <property type="project" value="InterPro"/>
</dbReference>
<dbReference type="InterPro" id="IPR011025">
    <property type="entry name" value="GproteinA_insert"/>
</dbReference>
<evidence type="ECO:0000313" key="8">
    <source>
        <dbReference type="Proteomes" id="UP000054248"/>
    </source>
</evidence>
<name>A0A0C3Q1Y3_9AGAM</name>
<evidence type="ECO:0000256" key="4">
    <source>
        <dbReference type="ARBA" id="ARBA00023224"/>
    </source>
</evidence>
<evidence type="ECO:0000256" key="3">
    <source>
        <dbReference type="ARBA" id="ARBA00023134"/>
    </source>
</evidence>
<dbReference type="Gene3D" id="3.40.50.300">
    <property type="entry name" value="P-loop containing nucleotide triphosphate hydrolases"/>
    <property type="match status" value="1"/>
</dbReference>
<keyword evidence="6" id="KW-0460">Magnesium</keyword>
<dbReference type="AlphaFoldDB" id="A0A0C3Q1Y3"/>
<dbReference type="PANTHER" id="PTHR10218:SF302">
    <property type="entry name" value="GUANINE NUCLEOTIDE-BINDING PROTEIN ALPHA-5 SUBUNIT"/>
    <property type="match status" value="1"/>
</dbReference>
<accession>A0A0C3Q1Y3</accession>
<evidence type="ECO:0000256" key="6">
    <source>
        <dbReference type="PIRSR" id="PIRSR601019-2"/>
    </source>
</evidence>
<proteinExistence type="predicted"/>
<feature type="binding site" evidence="5">
    <location>
        <begin position="330"/>
        <end position="336"/>
    </location>
    <ligand>
        <name>GTP</name>
        <dbReference type="ChEBI" id="CHEBI:37565"/>
    </ligand>
</feature>
<dbReference type="InterPro" id="IPR027417">
    <property type="entry name" value="P-loop_NTPase"/>
</dbReference>
<dbReference type="SUPFAM" id="SSF47895">
    <property type="entry name" value="Transducin (alpha subunit), insertion domain"/>
    <property type="match status" value="1"/>
</dbReference>
<reference evidence="7 8" key="1">
    <citation type="submission" date="2014-04" db="EMBL/GenBank/DDBJ databases">
        <authorList>
            <consortium name="DOE Joint Genome Institute"/>
            <person name="Kuo A."/>
            <person name="Girlanda M."/>
            <person name="Perotto S."/>
            <person name="Kohler A."/>
            <person name="Nagy L.G."/>
            <person name="Floudas D."/>
            <person name="Copeland A."/>
            <person name="Barry K.W."/>
            <person name="Cichocki N."/>
            <person name="Veneault-Fourrey C."/>
            <person name="LaButti K."/>
            <person name="Lindquist E.A."/>
            <person name="Lipzen A."/>
            <person name="Lundell T."/>
            <person name="Morin E."/>
            <person name="Murat C."/>
            <person name="Sun H."/>
            <person name="Tunlid A."/>
            <person name="Henrissat B."/>
            <person name="Grigoriev I.V."/>
            <person name="Hibbett D.S."/>
            <person name="Martin F."/>
            <person name="Nordberg H.P."/>
            <person name="Cantor M.N."/>
            <person name="Hua S.X."/>
        </authorList>
    </citation>
    <scope>NUCLEOTIDE SEQUENCE [LARGE SCALE GENOMIC DNA]</scope>
    <source>
        <strain evidence="7 8">MUT 4182</strain>
    </source>
</reference>
<protein>
    <submittedName>
        <fullName evidence="7">Uncharacterized protein</fullName>
    </submittedName>
</protein>
<reference evidence="8" key="2">
    <citation type="submission" date="2015-01" db="EMBL/GenBank/DDBJ databases">
        <title>Evolutionary Origins and Diversification of the Mycorrhizal Mutualists.</title>
        <authorList>
            <consortium name="DOE Joint Genome Institute"/>
            <consortium name="Mycorrhizal Genomics Consortium"/>
            <person name="Kohler A."/>
            <person name="Kuo A."/>
            <person name="Nagy L.G."/>
            <person name="Floudas D."/>
            <person name="Copeland A."/>
            <person name="Barry K.W."/>
            <person name="Cichocki N."/>
            <person name="Veneault-Fourrey C."/>
            <person name="LaButti K."/>
            <person name="Lindquist E.A."/>
            <person name="Lipzen A."/>
            <person name="Lundell T."/>
            <person name="Morin E."/>
            <person name="Murat C."/>
            <person name="Riley R."/>
            <person name="Ohm R."/>
            <person name="Sun H."/>
            <person name="Tunlid A."/>
            <person name="Henrissat B."/>
            <person name="Grigoriev I.V."/>
            <person name="Hibbett D.S."/>
            <person name="Martin F."/>
        </authorList>
    </citation>
    <scope>NUCLEOTIDE SEQUENCE [LARGE SCALE GENOMIC DNA]</scope>
    <source>
        <strain evidence="8">MUT 4182</strain>
    </source>
</reference>
<keyword evidence="3 5" id="KW-0342">GTP-binding</keyword>
<keyword evidence="2 5" id="KW-0547">Nucleotide-binding</keyword>
<dbReference type="GO" id="GO:0005737">
    <property type="term" value="C:cytoplasm"/>
    <property type="evidence" value="ECO:0007669"/>
    <property type="project" value="TreeGrafter"/>
</dbReference>
<evidence type="ECO:0000256" key="2">
    <source>
        <dbReference type="ARBA" id="ARBA00022741"/>
    </source>
</evidence>
<dbReference type="GO" id="GO:0005525">
    <property type="term" value="F:GTP binding"/>
    <property type="evidence" value="ECO:0007669"/>
    <property type="project" value="UniProtKB-KW"/>
</dbReference>
<evidence type="ECO:0000256" key="1">
    <source>
        <dbReference type="ARBA" id="ARBA00022723"/>
    </source>
</evidence>
<keyword evidence="1 6" id="KW-0479">Metal-binding</keyword>
<feature type="binding site" evidence="6">
    <location>
        <position position="336"/>
    </location>
    <ligand>
        <name>Mg(2+)</name>
        <dbReference type="ChEBI" id="CHEBI:18420"/>
    </ligand>
</feature>
<dbReference type="STRING" id="1051891.A0A0C3Q1Y3"/>
<dbReference type="Proteomes" id="UP000054248">
    <property type="component" value="Unassembled WGS sequence"/>
</dbReference>
<evidence type="ECO:0000313" key="7">
    <source>
        <dbReference type="EMBL" id="KIO22320.1"/>
    </source>
</evidence>
<keyword evidence="8" id="KW-1185">Reference proteome</keyword>
<dbReference type="GO" id="GO:0007188">
    <property type="term" value="P:adenylate cyclase-modulating G protein-coupled receptor signaling pathway"/>
    <property type="evidence" value="ECO:0007669"/>
    <property type="project" value="TreeGrafter"/>
</dbReference>
<dbReference type="InterPro" id="IPR001019">
    <property type="entry name" value="Gprotein_alpha_su"/>
</dbReference>
<dbReference type="GO" id="GO:0003924">
    <property type="term" value="F:GTPase activity"/>
    <property type="evidence" value="ECO:0007669"/>
    <property type="project" value="InterPro"/>
</dbReference>
<dbReference type="GO" id="GO:0046872">
    <property type="term" value="F:metal ion binding"/>
    <property type="evidence" value="ECO:0007669"/>
    <property type="project" value="UniProtKB-KW"/>
</dbReference>
<dbReference type="GO" id="GO:0005834">
    <property type="term" value="C:heterotrimeric G-protein complex"/>
    <property type="evidence" value="ECO:0007669"/>
    <property type="project" value="TreeGrafter"/>
</dbReference>
<evidence type="ECO:0000256" key="5">
    <source>
        <dbReference type="PIRSR" id="PIRSR601019-1"/>
    </source>
</evidence>
<dbReference type="Gene3D" id="1.10.400.10">
    <property type="entry name" value="GI Alpha 1, domain 2-like"/>
    <property type="match status" value="1"/>
</dbReference>
<sequence length="449" mass="49868">MFGVPFNRASTRFSYYVQRGKSTCLKQFQLLYAPASFAVERDSWKATIYLNLVKSIRKGLDAISHDDDTFSDDGADTGDTYAQLAAIKLRLSPLTLAEELLIKRLAGHGEEEATQFGSCKDSRPSESYGSRTQGDVWDHPWWSPFTTIPSFLSPAIPTSFVPPPSLSSPPCPLGVPLVSYPRGICRAAIVGEVSLPRTDIRTRIATYSRPSGGSKLGSPSDDVLHVEDKRSLCAELVELEEGSVFWWAWWSEGKENGSGAEGERKSVEKDDPFGIVNACRDDMVTLWKDQSVQGILRRKGIRLEEMPGFYLNDIHRVTTKTSSPSNQDVLNARLKTVGVVEDLFQLENGGEKGMDWRIFDVASYSLSKFMAVYKESTPNPLRELYPHLTKVTDTEATAALISDVREMILRKHLQDSSLIDETHGPSSTPASLRKPFLMMPGIKISLPPL</sequence>
<keyword evidence="4" id="KW-0807">Transducer</keyword>
<dbReference type="GO" id="GO:0001664">
    <property type="term" value="F:G protein-coupled receptor binding"/>
    <property type="evidence" value="ECO:0007669"/>
    <property type="project" value="TreeGrafter"/>
</dbReference>
<dbReference type="SMART" id="SM00275">
    <property type="entry name" value="G_alpha"/>
    <property type="match status" value="1"/>
</dbReference>
<gene>
    <name evidence="7" type="ORF">M407DRAFT_28118</name>
</gene>
<dbReference type="OrthoDB" id="5817230at2759"/>
<dbReference type="PANTHER" id="PTHR10218">
    <property type="entry name" value="GTP-BINDING PROTEIN ALPHA SUBUNIT"/>
    <property type="match status" value="1"/>
</dbReference>
<dbReference type="EMBL" id="KN823112">
    <property type="protein sequence ID" value="KIO22320.1"/>
    <property type="molecule type" value="Genomic_DNA"/>
</dbReference>
<dbReference type="HOGENOM" id="CLU_014184_1_1_1"/>